<dbReference type="EMBL" id="SGJD01007695">
    <property type="protein sequence ID" value="KAB0389318.1"/>
    <property type="molecule type" value="Genomic_DNA"/>
</dbReference>
<evidence type="ECO:0000256" key="3">
    <source>
        <dbReference type="ARBA" id="ARBA00022833"/>
    </source>
</evidence>
<dbReference type="Pfam" id="PF21788">
    <property type="entry name" value="TNP-like_GBD"/>
    <property type="match status" value="1"/>
</dbReference>
<evidence type="ECO:0000256" key="4">
    <source>
        <dbReference type="ARBA" id="ARBA00023125"/>
    </source>
</evidence>
<dbReference type="InterPro" id="IPR038441">
    <property type="entry name" value="THAP_Znf_sf"/>
</dbReference>
<feature type="domain" description="THAP-type" evidence="6">
    <location>
        <begin position="37"/>
        <end position="125"/>
    </location>
</feature>
<dbReference type="InterPro" id="IPR048367">
    <property type="entry name" value="TNP-like_RNaseH_C"/>
</dbReference>
<evidence type="ECO:0000256" key="5">
    <source>
        <dbReference type="PROSITE-ProRule" id="PRU00309"/>
    </source>
</evidence>
<dbReference type="PANTHER" id="PTHR47577:SF2">
    <property type="entry name" value="THAP DOMAIN CONTAINING 9"/>
    <property type="match status" value="1"/>
</dbReference>
<keyword evidence="2 5" id="KW-0863">Zinc-finger</keyword>
<keyword evidence="8" id="KW-1185">Reference proteome</keyword>
<name>A0A643BNL7_BALPH</name>
<protein>
    <recommendedName>
        <fullName evidence="6">THAP-type domain-containing protein</fullName>
    </recommendedName>
</protein>
<dbReference type="InterPro" id="IPR006612">
    <property type="entry name" value="THAP_Znf"/>
</dbReference>
<organism evidence="7 8">
    <name type="scientific">Balaenoptera physalus</name>
    <name type="common">Fin whale</name>
    <name type="synonym">Balaena physalus</name>
    <dbReference type="NCBI Taxonomy" id="9770"/>
    <lineage>
        <taxon>Eukaryota</taxon>
        <taxon>Metazoa</taxon>
        <taxon>Chordata</taxon>
        <taxon>Craniata</taxon>
        <taxon>Vertebrata</taxon>
        <taxon>Euteleostomi</taxon>
        <taxon>Mammalia</taxon>
        <taxon>Eutheria</taxon>
        <taxon>Laurasiatheria</taxon>
        <taxon>Artiodactyla</taxon>
        <taxon>Whippomorpha</taxon>
        <taxon>Cetacea</taxon>
        <taxon>Mysticeti</taxon>
        <taxon>Balaenopteridae</taxon>
        <taxon>Balaenoptera</taxon>
    </lineage>
</organism>
<dbReference type="Proteomes" id="UP000437017">
    <property type="component" value="Unassembled WGS sequence"/>
</dbReference>
<dbReference type="Pfam" id="PF22824">
    <property type="entry name" value="THAP9_C"/>
    <property type="match status" value="1"/>
</dbReference>
<comment type="caution">
    <text evidence="7">The sequence shown here is derived from an EMBL/GenBank/DDBJ whole genome shotgun (WGS) entry which is preliminary data.</text>
</comment>
<dbReference type="Gene3D" id="6.20.210.20">
    <property type="entry name" value="THAP domain"/>
    <property type="match status" value="1"/>
</dbReference>
<evidence type="ECO:0000313" key="8">
    <source>
        <dbReference type="Proteomes" id="UP000437017"/>
    </source>
</evidence>
<dbReference type="AlphaFoldDB" id="A0A643BNL7"/>
<reference evidence="7 8" key="1">
    <citation type="journal article" date="2019" name="PLoS ONE">
        <title>Genomic analyses reveal an absence of contemporary introgressive admixture between fin whales and blue whales, despite known hybrids.</title>
        <authorList>
            <person name="Westbury M.V."/>
            <person name="Petersen B."/>
            <person name="Lorenzen E.D."/>
        </authorList>
    </citation>
    <scope>NUCLEOTIDE SEQUENCE [LARGE SCALE GENOMIC DNA]</scope>
    <source>
        <strain evidence="7">FinWhale-01</strain>
    </source>
</reference>
<dbReference type="GO" id="GO:0003677">
    <property type="term" value="F:DNA binding"/>
    <property type="evidence" value="ECO:0007669"/>
    <property type="project" value="UniProtKB-UniRule"/>
</dbReference>
<evidence type="ECO:0000313" key="7">
    <source>
        <dbReference type="EMBL" id="KAB0389318.1"/>
    </source>
</evidence>
<dbReference type="SMART" id="SM00980">
    <property type="entry name" value="THAP"/>
    <property type="match status" value="1"/>
</dbReference>
<sequence>MRVLIPLAFPIGCCETTWSVIGHGDYRRAPGEKGKKMTRSCSAVGCSTRDTVLSRERGLSFHQFPTDTIQRSKWIRAVNRMDPRSKKIWIPGPGAMLCSKHFQESDFESYGIRRKLKKGAVPSVSLYKVLQGVHLKGKARQKILKQPLPDNSQEVATEDHNYSLKRPLTIGAEKLAEVQQMLQVSKKRLASAKNYRMIKKRKGLRLIDALVEEKLLSEETECLLRAQFSDFKWELYNWRETAEYSTEMKQFACTLYLCSSKVYDYVRKILKLPHSSILRTWLSKCKPGPGFSSNVFSFLQRKVENGDQLYQYCSLIITGVSLKQQLQWDPSSHHLLGFMDFGLGKLDADETPLASETVLLMAVGISGHWRTPLGYFFVNRASGYLQAQLLRLTIGKLSDIGITVLAVTSDATAHSVQMAKALGIHLDGDNMKCTFQHPSSSSQQIAYFFDSCHLLRLIRNAFQNFQSIRFINGTAHWQHVVELAALEEQELSNMERIPRKLANLKNHILKMNCAAQLFSESVASALECLLSLGLPPFQNCIGTVQFLRLINNLFDIFNSRNYYGKGLKGPLLPETFNKINHVLIEAKTIFVTLSDTSNNQIIKGKRKLGFLGFLLNAESLKWLYQNYVSPKVMPFPYLLTYKFSQDHLELFLKMLRKVLVTSSNPTCMAFQKAYHNLETRYRLQDEVFLSEVSILDISVARRTDLALWAVQRQYGISVIKTLFRKEDICQDWSDCSLSEALLDLSDHRQNLTCCAGYIANKLSALLTCEDCISALYASDLKSSKIGSLLCVKKENGLHFPSEGLCRVIDICERVVRTHSRMAVYELLLPKQREFYLQQKILHELSGHIYLFVDLDKHLFDGEVCAINHFVKLLKDIIICFLKIRAKGVTQYPLKHHSERTETKTLSRKHWSSLQNYKCSSVANTNKYRHLLRNDGYLFK</sequence>
<evidence type="ECO:0000259" key="6">
    <source>
        <dbReference type="PROSITE" id="PS50950"/>
    </source>
</evidence>
<keyword evidence="3" id="KW-0862">Zinc</keyword>
<dbReference type="Pfam" id="PF05485">
    <property type="entry name" value="THAP"/>
    <property type="match status" value="1"/>
</dbReference>
<dbReference type="InterPro" id="IPR048365">
    <property type="entry name" value="TNP-like_RNaseH_N"/>
</dbReference>
<dbReference type="SMART" id="SM00692">
    <property type="entry name" value="DM3"/>
    <property type="match status" value="1"/>
</dbReference>
<evidence type="ECO:0000256" key="1">
    <source>
        <dbReference type="ARBA" id="ARBA00022723"/>
    </source>
</evidence>
<dbReference type="InterPro" id="IPR048366">
    <property type="entry name" value="TNP-like_GBD"/>
</dbReference>
<dbReference type="InterPro" id="IPR021896">
    <property type="entry name" value="THAP9-like_HTH"/>
</dbReference>
<keyword evidence="1" id="KW-0479">Metal-binding</keyword>
<gene>
    <name evidence="7" type="ORF">E2I00_006403</name>
</gene>
<proteinExistence type="predicted"/>
<dbReference type="InterPro" id="IPR055035">
    <property type="entry name" value="THAP9_C"/>
</dbReference>
<dbReference type="Pfam" id="PF12017">
    <property type="entry name" value="Tnp_P_element"/>
    <property type="match status" value="1"/>
</dbReference>
<accession>A0A643BNL7</accession>
<dbReference type="SUPFAM" id="SSF57716">
    <property type="entry name" value="Glucocorticoid receptor-like (DNA-binding domain)"/>
    <property type="match status" value="1"/>
</dbReference>
<dbReference type="PROSITE" id="PS50950">
    <property type="entry name" value="ZF_THAP"/>
    <property type="match status" value="1"/>
</dbReference>
<keyword evidence="4 5" id="KW-0238">DNA-binding</keyword>
<dbReference type="GO" id="GO:0008270">
    <property type="term" value="F:zinc ion binding"/>
    <property type="evidence" value="ECO:0007669"/>
    <property type="project" value="UniProtKB-KW"/>
</dbReference>
<evidence type="ECO:0000256" key="2">
    <source>
        <dbReference type="ARBA" id="ARBA00022771"/>
    </source>
</evidence>
<dbReference type="Pfam" id="PF21787">
    <property type="entry name" value="TNP-like_RNaseH_N"/>
    <property type="match status" value="1"/>
</dbReference>
<dbReference type="PANTHER" id="PTHR47577">
    <property type="entry name" value="THAP DOMAIN-CONTAINING PROTEIN 6"/>
    <property type="match status" value="1"/>
</dbReference>
<dbReference type="Pfam" id="PF21789">
    <property type="entry name" value="TNP-like_RNaseH_C"/>
    <property type="match status" value="1"/>
</dbReference>
<dbReference type="OrthoDB" id="7312725at2759"/>